<dbReference type="NCBIfam" id="TIGR03480">
    <property type="entry name" value="HpnN"/>
    <property type="match status" value="1"/>
</dbReference>
<keyword evidence="4 6" id="KW-1133">Transmembrane helix</keyword>
<sequence length="900" mass="95539">MTDFARSILRSWSAAACRRPVVTVLMFLLLSVLAGWYSAEVLRINTSTTDMIAPDVPFRRDAERYRQSFPFADDQIVVVVDSDSADRSDAAALRLAELMRARPDALAEVEVPSADPYFRRNGLLFLDAPALQDLATRLAGAQAALGALNEAPNLRGLAGMVDLVLEHTGEHTGENAPAALSDLIDRLAAATAGVADGKPEPVSWTGLVKLNEDERFGNRRFVTARPVLRETSFGRGRPAMDAVRSAVTAIRGEPAGLGVEARVTGAVALRQTELDTVQDTAGLATVLSFVLVVTVLTVGMRSWRMILCMMVTLVLGLTLNAGLAALTVGRLNLISVTCAVMFFGLGDDFGSHLGLRYQEERQRGRPVRAAVLNAARNVGPPLALSTACAIIGFLSFVPTDYRGLAEFGVISGLGMVVALVISLTLLPALFILLPPGPGVVRVKREDRRFAAWMTRHNGALLALTALTVLGSLAALPLVRLDVNPLNLQDRRTEAVRTYRDLATAPRTSPYAINILEPDLAAAQATADRLRGNAEVGGVRTFAGFIPKDQEAKLPIIADMALLLGPSLAAPADVVPLTTAERAEAVAVLRAALDRFAAGEGGTPEARAAAQRFGAALGRIPPQDALALAALDQALTGGVPPLLERLREGLEVERPVTAADVPDSIRRRWIAPDGQARVEVLPTHDISDSRDMARFAEAVLAVAPHATGAPVTVTQAGRIVLRAFAEATALTLVLIVLLLLVVQRSLKGIVLILAPLMVAALWTMAAAGLLDIPFNFANVIVIPLLFALGVSSSIHMVARGQELERAGSRSGDYGGADYGMGLLVTSTPLAVLVSTLTTSTAFATLAISSHRGLASMGMLLAIAITFTVVSALIVLPSLMIGWHRWSRCRTSEGVRTSPIRR</sequence>
<feature type="transmembrane region" description="Helical" evidence="6">
    <location>
        <begin position="457"/>
        <end position="478"/>
    </location>
</feature>
<keyword evidence="3 6" id="KW-0812">Transmembrane</keyword>
<evidence type="ECO:0000256" key="3">
    <source>
        <dbReference type="ARBA" id="ARBA00022692"/>
    </source>
</evidence>
<proteinExistence type="predicted"/>
<feature type="transmembrane region" description="Helical" evidence="6">
    <location>
        <begin position="775"/>
        <end position="797"/>
    </location>
</feature>
<feature type="transmembrane region" description="Helical" evidence="6">
    <location>
        <begin position="718"/>
        <end position="741"/>
    </location>
</feature>
<evidence type="ECO:0000256" key="5">
    <source>
        <dbReference type="ARBA" id="ARBA00023136"/>
    </source>
</evidence>
<feature type="transmembrane region" description="Helical" evidence="6">
    <location>
        <begin position="409"/>
        <end position="436"/>
    </location>
</feature>
<name>A0ABS4STB3_9PROT</name>
<feature type="transmembrane region" description="Helical" evidence="6">
    <location>
        <begin position="333"/>
        <end position="357"/>
    </location>
</feature>
<evidence type="ECO:0000256" key="4">
    <source>
        <dbReference type="ARBA" id="ARBA00022989"/>
    </source>
</evidence>
<feature type="transmembrane region" description="Helical" evidence="6">
    <location>
        <begin position="378"/>
        <end position="397"/>
    </location>
</feature>
<dbReference type="Proteomes" id="UP000781958">
    <property type="component" value="Unassembled WGS sequence"/>
</dbReference>
<feature type="domain" description="Membrane transport protein MMPL" evidence="7">
    <location>
        <begin position="239"/>
        <end position="452"/>
    </location>
</feature>
<keyword evidence="5 6" id="KW-0472">Membrane</keyword>
<feature type="transmembrane region" description="Helical" evidence="6">
    <location>
        <begin position="858"/>
        <end position="881"/>
    </location>
</feature>
<comment type="subcellular location">
    <subcellularLocation>
        <location evidence="1">Cell membrane</location>
        <topology evidence="1">Multi-pass membrane protein</topology>
    </subcellularLocation>
</comment>
<dbReference type="Pfam" id="PF03176">
    <property type="entry name" value="MMPL"/>
    <property type="match status" value="2"/>
</dbReference>
<feature type="transmembrane region" description="Helical" evidence="6">
    <location>
        <begin position="748"/>
        <end position="769"/>
    </location>
</feature>
<evidence type="ECO:0000313" key="9">
    <source>
        <dbReference type="Proteomes" id="UP000781958"/>
    </source>
</evidence>
<feature type="domain" description="Membrane transport protein MMPL" evidence="7">
    <location>
        <begin position="660"/>
        <end position="884"/>
    </location>
</feature>
<evidence type="ECO:0000256" key="1">
    <source>
        <dbReference type="ARBA" id="ARBA00004651"/>
    </source>
</evidence>
<evidence type="ECO:0000313" key="8">
    <source>
        <dbReference type="EMBL" id="MBP2295803.1"/>
    </source>
</evidence>
<evidence type="ECO:0000256" key="6">
    <source>
        <dbReference type="SAM" id="Phobius"/>
    </source>
</evidence>
<keyword evidence="2" id="KW-1003">Cell membrane</keyword>
<feature type="transmembrane region" description="Helical" evidence="6">
    <location>
        <begin position="280"/>
        <end position="299"/>
    </location>
</feature>
<keyword evidence="9" id="KW-1185">Reference proteome</keyword>
<gene>
    <name evidence="8" type="ORF">J2851_005616</name>
</gene>
<accession>A0ABS4STB3</accession>
<dbReference type="InterPro" id="IPR004869">
    <property type="entry name" value="MMPL_dom"/>
</dbReference>
<dbReference type="InterPro" id="IPR017841">
    <property type="entry name" value="Hopanoid_biosynth_HpnN"/>
</dbReference>
<comment type="caution">
    <text evidence="8">The sequence shown here is derived from an EMBL/GenBank/DDBJ whole genome shotgun (WGS) entry which is preliminary data.</text>
</comment>
<dbReference type="InterPro" id="IPR050545">
    <property type="entry name" value="Mycobact_MmpL"/>
</dbReference>
<dbReference type="PANTHER" id="PTHR33406:SF13">
    <property type="entry name" value="MEMBRANE PROTEIN YDFJ"/>
    <property type="match status" value="1"/>
</dbReference>
<dbReference type="RefSeq" id="WP_209770424.1">
    <property type="nucleotide sequence ID" value="NZ_JAGINP010000024.1"/>
</dbReference>
<feature type="transmembrane region" description="Helical" evidence="6">
    <location>
        <begin position="818"/>
        <end position="846"/>
    </location>
</feature>
<protein>
    <submittedName>
        <fullName evidence="8">Hopanoid biosynthesis associated RND transporter like protein HpnN</fullName>
    </submittedName>
</protein>
<dbReference type="Gene3D" id="1.20.1640.10">
    <property type="entry name" value="Multidrug efflux transporter AcrB transmembrane domain"/>
    <property type="match status" value="2"/>
</dbReference>
<reference evidence="8 9" key="1">
    <citation type="submission" date="2021-03" db="EMBL/GenBank/DDBJ databases">
        <title>Genomic Encyclopedia of Type Strains, Phase III (KMG-III): the genomes of soil and plant-associated and newly described type strains.</title>
        <authorList>
            <person name="Whitman W."/>
        </authorList>
    </citation>
    <scope>NUCLEOTIDE SEQUENCE [LARGE SCALE GENOMIC DNA]</scope>
    <source>
        <strain evidence="8 9">IMMIB AFH-6</strain>
    </source>
</reference>
<dbReference type="SUPFAM" id="SSF82866">
    <property type="entry name" value="Multidrug efflux transporter AcrB transmembrane domain"/>
    <property type="match status" value="2"/>
</dbReference>
<feature type="transmembrane region" description="Helical" evidence="6">
    <location>
        <begin position="21"/>
        <end position="39"/>
    </location>
</feature>
<organism evidence="8 9">
    <name type="scientific">Azospirillum rugosum</name>
    <dbReference type="NCBI Taxonomy" id="416170"/>
    <lineage>
        <taxon>Bacteria</taxon>
        <taxon>Pseudomonadati</taxon>
        <taxon>Pseudomonadota</taxon>
        <taxon>Alphaproteobacteria</taxon>
        <taxon>Rhodospirillales</taxon>
        <taxon>Azospirillaceae</taxon>
        <taxon>Azospirillum</taxon>
    </lineage>
</organism>
<dbReference type="EMBL" id="JAGINP010000024">
    <property type="protein sequence ID" value="MBP2295803.1"/>
    <property type="molecule type" value="Genomic_DNA"/>
</dbReference>
<dbReference type="PANTHER" id="PTHR33406">
    <property type="entry name" value="MEMBRANE PROTEIN MJ1562-RELATED"/>
    <property type="match status" value="1"/>
</dbReference>
<feature type="transmembrane region" description="Helical" evidence="6">
    <location>
        <begin position="306"/>
        <end position="327"/>
    </location>
</feature>
<evidence type="ECO:0000256" key="2">
    <source>
        <dbReference type="ARBA" id="ARBA00022475"/>
    </source>
</evidence>
<evidence type="ECO:0000259" key="7">
    <source>
        <dbReference type="Pfam" id="PF03176"/>
    </source>
</evidence>